<organism evidence="1 2">
    <name type="scientific">Dioscorea alata</name>
    <name type="common">Purple yam</name>
    <dbReference type="NCBI Taxonomy" id="55571"/>
    <lineage>
        <taxon>Eukaryota</taxon>
        <taxon>Viridiplantae</taxon>
        <taxon>Streptophyta</taxon>
        <taxon>Embryophyta</taxon>
        <taxon>Tracheophyta</taxon>
        <taxon>Spermatophyta</taxon>
        <taxon>Magnoliopsida</taxon>
        <taxon>Liliopsida</taxon>
        <taxon>Dioscoreales</taxon>
        <taxon>Dioscoreaceae</taxon>
        <taxon>Dioscorea</taxon>
    </lineage>
</organism>
<comment type="caution">
    <text evidence="1">The sequence shown here is derived from an EMBL/GenBank/DDBJ whole genome shotgun (WGS) entry which is preliminary data.</text>
</comment>
<name>A0ACB7WED6_DIOAL</name>
<proteinExistence type="predicted"/>
<dbReference type="Proteomes" id="UP000827976">
    <property type="component" value="Chromosome 4"/>
</dbReference>
<reference evidence="2" key="1">
    <citation type="journal article" date="2022" name="Nat. Commun.">
        <title>Chromosome evolution and the genetic basis of agronomically important traits in greater yam.</title>
        <authorList>
            <person name="Bredeson J.V."/>
            <person name="Lyons J.B."/>
            <person name="Oniyinde I.O."/>
            <person name="Okereke N.R."/>
            <person name="Kolade O."/>
            <person name="Nnabue I."/>
            <person name="Nwadili C.O."/>
            <person name="Hribova E."/>
            <person name="Parker M."/>
            <person name="Nwogha J."/>
            <person name="Shu S."/>
            <person name="Carlson J."/>
            <person name="Kariba R."/>
            <person name="Muthemba S."/>
            <person name="Knop K."/>
            <person name="Barton G.J."/>
            <person name="Sherwood A.V."/>
            <person name="Lopez-Montes A."/>
            <person name="Asiedu R."/>
            <person name="Jamnadass R."/>
            <person name="Muchugi A."/>
            <person name="Goodstein D."/>
            <person name="Egesi C.N."/>
            <person name="Featherston J."/>
            <person name="Asfaw A."/>
            <person name="Simpson G.G."/>
            <person name="Dolezel J."/>
            <person name="Hendre P.S."/>
            <person name="Van Deynze A."/>
            <person name="Kumar P.L."/>
            <person name="Obidiegwu J.E."/>
            <person name="Bhattacharjee R."/>
            <person name="Rokhsar D.S."/>
        </authorList>
    </citation>
    <scope>NUCLEOTIDE SEQUENCE [LARGE SCALE GENOMIC DNA]</scope>
    <source>
        <strain evidence="2">cv. TDa95/00328</strain>
    </source>
</reference>
<accession>A0ACB7WED6</accession>
<dbReference type="EMBL" id="CM037014">
    <property type="protein sequence ID" value="KAH7686061.1"/>
    <property type="molecule type" value="Genomic_DNA"/>
</dbReference>
<evidence type="ECO:0000313" key="2">
    <source>
        <dbReference type="Proteomes" id="UP000827976"/>
    </source>
</evidence>
<keyword evidence="2" id="KW-1185">Reference proteome</keyword>
<protein>
    <submittedName>
        <fullName evidence="1">Zinc finger RING/FYVE/PHD-type protein</fullName>
    </submittedName>
</protein>
<gene>
    <name evidence="1" type="ORF">IHE45_04G079500</name>
</gene>
<evidence type="ECO:0000313" key="1">
    <source>
        <dbReference type="EMBL" id="KAH7686061.1"/>
    </source>
</evidence>
<sequence>MGQRNIQCSYQMPLLKSGHDQTLFYQDHGIPQPNMVNHTSQSVRPEIAVPGTTADIGLNQFRNHHDMNKNQYGVIQSPHLVTNSDFAGTVPLNPDNRRQVPSFACFSVSRDDGSADEFPSFSMSRLVGVGMDEYGRHNSFADYVRASCKRKNAAMVPATPAVYGGINALQATEGSRRNLWSRSNGATIQPDSSAVHHSNYLHQGNCIGQSAPPDNSWMAPFGNNAGGGGCSNWSNPHAVTHLQGRYFSSRDVELANMGVQGYQEIPFNANSAFLFQSAPMPNPAPIPNFHHHLAPLHSIQVQNYGQHINFPAPPYQLPLHSFCPTTINPSFNPLDSGNRFLPCPPPNAKLICGPLQQPQTAVSVSHRNLRILSTEDPAVLELPRFYGVGDVTDQHRDLRLDIDDMTYEELLALEEQIGDVSTGLTEESILQNLKTSFHITSSKSSLSDCSSRSFPENETCSICQVEYEESERLGTLNCGHKYHADCIKQWLLVKNLCPICKTSAFASDDKRDA</sequence>